<dbReference type="Pfam" id="PF04390">
    <property type="entry name" value="LptE"/>
    <property type="match status" value="1"/>
</dbReference>
<dbReference type="AlphaFoldDB" id="D5RK92"/>
<evidence type="ECO:0008006" key="3">
    <source>
        <dbReference type="Google" id="ProtNLM"/>
    </source>
</evidence>
<dbReference type="InterPro" id="IPR007485">
    <property type="entry name" value="LPS_assembly_LptE"/>
</dbReference>
<evidence type="ECO:0000313" key="1">
    <source>
        <dbReference type="EMBL" id="EFH12260.1"/>
    </source>
</evidence>
<dbReference type="HOGENOM" id="CLU_1717190_0_0_5"/>
<feature type="non-terminal residue" evidence="1">
    <location>
        <position position="1"/>
    </location>
</feature>
<reference evidence="1 2" key="1">
    <citation type="submission" date="2010-04" db="EMBL/GenBank/DDBJ databases">
        <authorList>
            <person name="Qin X."/>
            <person name="Bachman B."/>
            <person name="Battles P."/>
            <person name="Bell A."/>
            <person name="Bess C."/>
            <person name="Bickham C."/>
            <person name="Chaboub L."/>
            <person name="Chen D."/>
            <person name="Coyle M."/>
            <person name="Deiros D.R."/>
            <person name="Dinh H."/>
            <person name="Forbes L."/>
            <person name="Fowler G."/>
            <person name="Francisco L."/>
            <person name="Fu Q."/>
            <person name="Gubbala S."/>
            <person name="Hale W."/>
            <person name="Han Y."/>
            <person name="Hemphill L."/>
            <person name="Highlander S.K."/>
            <person name="Hirani K."/>
            <person name="Hogues M."/>
            <person name="Jackson L."/>
            <person name="Jakkamsetti A."/>
            <person name="Javaid M."/>
            <person name="Jiang H."/>
            <person name="Korchina V."/>
            <person name="Kovar C."/>
            <person name="Lara F."/>
            <person name="Lee S."/>
            <person name="Mata R."/>
            <person name="Mathew T."/>
            <person name="Moen C."/>
            <person name="Morales K."/>
            <person name="Munidasa M."/>
            <person name="Nazareth L."/>
            <person name="Ngo R."/>
            <person name="Nguyen L."/>
            <person name="Okwuonu G."/>
            <person name="Ongeri F."/>
            <person name="Patil S."/>
            <person name="Petrosino J."/>
            <person name="Pham C."/>
            <person name="Pham P."/>
            <person name="Pu L.-L."/>
            <person name="Puazo M."/>
            <person name="Raj R."/>
            <person name="Reid J."/>
            <person name="Rouhana J."/>
            <person name="Saada N."/>
            <person name="Shang Y."/>
            <person name="Simmons D."/>
            <person name="Thornton R."/>
            <person name="Warren J."/>
            <person name="Weissenberger G."/>
            <person name="Zhang J."/>
            <person name="Zhang L."/>
            <person name="Zhou C."/>
            <person name="Zhu D."/>
            <person name="Muzny D."/>
            <person name="Worley K."/>
            <person name="Gibbs R."/>
        </authorList>
    </citation>
    <scope>NUCLEOTIDE SEQUENCE [LARGE SCALE GENOMIC DNA]</scope>
    <source>
        <strain evidence="1 2">ATCC 49957</strain>
    </source>
</reference>
<dbReference type="GO" id="GO:0019867">
    <property type="term" value="C:outer membrane"/>
    <property type="evidence" value="ECO:0007669"/>
    <property type="project" value="InterPro"/>
</dbReference>
<dbReference type="Proteomes" id="UP000005324">
    <property type="component" value="Unassembled WGS sequence"/>
</dbReference>
<sequence length="152" mass="16445">PVYAPQAAAGPDAPAPVRAVLASTFVAIIPERSGQLLRRALQQRLGAAGSAAPNYELRVGLQLAGEPEGFRRDGTASRLRYNAIATWQLVTLGPEPSLRAEGTERAFDSFNIPDNQFFAADFSRDATVQRLIEQLANDLVLNLSVRLRDSTV</sequence>
<organism evidence="1 2">
    <name type="scientific">Pseudoroseomonas cervicalis ATCC 49957</name>
    <dbReference type="NCBI Taxonomy" id="525371"/>
    <lineage>
        <taxon>Bacteria</taxon>
        <taxon>Pseudomonadati</taxon>
        <taxon>Pseudomonadota</taxon>
        <taxon>Alphaproteobacteria</taxon>
        <taxon>Acetobacterales</taxon>
        <taxon>Roseomonadaceae</taxon>
        <taxon>Roseomonas</taxon>
    </lineage>
</organism>
<name>D5RK92_9PROT</name>
<evidence type="ECO:0000313" key="2">
    <source>
        <dbReference type="Proteomes" id="UP000005324"/>
    </source>
</evidence>
<proteinExistence type="predicted"/>
<gene>
    <name evidence="1" type="ORF">HMPREF0731_1502</name>
</gene>
<dbReference type="EMBL" id="ADVL01000255">
    <property type="protein sequence ID" value="EFH12260.1"/>
    <property type="molecule type" value="Genomic_DNA"/>
</dbReference>
<dbReference type="RefSeq" id="WP_007004726.1">
    <property type="nucleotide sequence ID" value="NZ_GG770780.1"/>
</dbReference>
<protein>
    <recommendedName>
        <fullName evidence="3">ABC-type transport auxiliary lipoprotein component domain-containing protein</fullName>
    </recommendedName>
</protein>
<keyword evidence="2" id="KW-1185">Reference proteome</keyword>
<accession>D5RK92</accession>
<dbReference type="Gene3D" id="3.30.160.150">
    <property type="entry name" value="Lipoprotein like domain"/>
    <property type="match status" value="1"/>
</dbReference>
<dbReference type="GO" id="GO:0043165">
    <property type="term" value="P:Gram-negative-bacterium-type cell outer membrane assembly"/>
    <property type="evidence" value="ECO:0007669"/>
    <property type="project" value="InterPro"/>
</dbReference>
<comment type="caution">
    <text evidence="1">The sequence shown here is derived from an EMBL/GenBank/DDBJ whole genome shotgun (WGS) entry which is preliminary data.</text>
</comment>